<dbReference type="EMBL" id="SPNV01000376">
    <property type="protein sequence ID" value="KAF5855851.1"/>
    <property type="molecule type" value="Genomic_DNA"/>
</dbReference>
<accession>A0A8H5ZT50</accession>
<name>A0A8H5ZT50_PETAA</name>
<feature type="region of interest" description="Disordered" evidence="1">
    <location>
        <begin position="1"/>
        <end position="25"/>
    </location>
</feature>
<reference evidence="2 3" key="1">
    <citation type="submission" date="2019-04" db="EMBL/GenBank/DDBJ databases">
        <title>Aspergillus burnettii sp. nov., novel species from soil in southeast Queensland.</title>
        <authorList>
            <person name="Gilchrist C.L.M."/>
            <person name="Pitt J.I."/>
            <person name="Lange L."/>
            <person name="Lacey H.J."/>
            <person name="Vuong D."/>
            <person name="Midgley D.J."/>
            <person name="Greenfield P."/>
            <person name="Bradbury M."/>
            <person name="Lacey E."/>
            <person name="Busk P.K."/>
            <person name="Pilgaard B."/>
            <person name="Chooi Y.H."/>
            <person name="Piggott A.M."/>
        </authorList>
    </citation>
    <scope>NUCLEOTIDE SEQUENCE [LARGE SCALE GENOMIC DNA]</scope>
    <source>
        <strain evidence="2 3">FRR 5400</strain>
    </source>
</reference>
<organism evidence="2 3">
    <name type="scientific">Petromyces alliaceus</name>
    <name type="common">Aspergillus alliaceus</name>
    <dbReference type="NCBI Taxonomy" id="209559"/>
    <lineage>
        <taxon>Eukaryota</taxon>
        <taxon>Fungi</taxon>
        <taxon>Dikarya</taxon>
        <taxon>Ascomycota</taxon>
        <taxon>Pezizomycotina</taxon>
        <taxon>Eurotiomycetes</taxon>
        <taxon>Eurotiomycetidae</taxon>
        <taxon>Eurotiales</taxon>
        <taxon>Aspergillaceae</taxon>
        <taxon>Aspergillus</taxon>
        <taxon>Aspergillus subgen. Circumdati</taxon>
    </lineage>
</organism>
<keyword evidence="3" id="KW-1185">Reference proteome</keyword>
<evidence type="ECO:0000313" key="3">
    <source>
        <dbReference type="Proteomes" id="UP000541154"/>
    </source>
</evidence>
<protein>
    <submittedName>
        <fullName evidence="2">Uncharacterized protein</fullName>
    </submittedName>
</protein>
<evidence type="ECO:0000313" key="2">
    <source>
        <dbReference type="EMBL" id="KAF5855851.1"/>
    </source>
</evidence>
<dbReference type="Proteomes" id="UP000541154">
    <property type="component" value="Unassembled WGS sequence"/>
</dbReference>
<gene>
    <name evidence="2" type="ORF">ETB97_008315</name>
</gene>
<proteinExistence type="predicted"/>
<sequence>MARRYSPSPPLSQMVTGPLGSAKTSGQRLPLMFPQPYSQGGSHIASCTISSPENTVAVHATLATAAPRAQSSTDSYSSSGVGLLSEDTTSIFEFVDRADRISGPMEV</sequence>
<evidence type="ECO:0000256" key="1">
    <source>
        <dbReference type="SAM" id="MobiDB-lite"/>
    </source>
</evidence>
<comment type="caution">
    <text evidence="2">The sequence shown here is derived from an EMBL/GenBank/DDBJ whole genome shotgun (WGS) entry which is preliminary data.</text>
</comment>
<dbReference type="AlphaFoldDB" id="A0A8H5ZT50"/>